<dbReference type="RefSeq" id="XP_058979039.1">
    <property type="nucleotide sequence ID" value="XM_059123056.1"/>
</dbReference>
<dbReference type="GO" id="GO:0042953">
    <property type="term" value="P:lipoprotein transport"/>
    <property type="evidence" value="ECO:0007669"/>
    <property type="project" value="TreeGrafter"/>
</dbReference>
<dbReference type="Proteomes" id="UP001652621">
    <property type="component" value="Unplaced"/>
</dbReference>
<evidence type="ECO:0000256" key="2">
    <source>
        <dbReference type="ARBA" id="ARBA00022448"/>
    </source>
</evidence>
<protein>
    <submittedName>
        <fullName evidence="8">Protein unc-119 homolog isoform X1</fullName>
    </submittedName>
</protein>
<evidence type="ECO:0000313" key="6">
    <source>
        <dbReference type="EnsemblMetazoa" id="MDOA015521-PA"/>
    </source>
</evidence>
<dbReference type="OrthoDB" id="10248777at2759"/>
<keyword evidence="4" id="KW-0446">Lipid-binding</keyword>
<dbReference type="GO" id="GO:0005929">
    <property type="term" value="C:cilium"/>
    <property type="evidence" value="ECO:0007669"/>
    <property type="project" value="TreeGrafter"/>
</dbReference>
<sequence length="225" mass="25601">MSIVGKQLNSLPSNNISVTVDNEKALCTITPDDVLRLNKISEDYLCSPSANIYEIDFTRFKIRDLESGAVLFEIAKPPSEQCIADANLEKLLSATEDLTIEETADPNAGRYVRYQFTPAFLNLITVGATVEFTVGSRPVNNFRMIERHFFRDRLLKTFDFEFGYCIPYSKNSCEHIYEFPNLPPDLVAEMISNPFETRSDSFYFVDNRLVMHNKADYAYDGGVNV</sequence>
<evidence type="ECO:0000259" key="5">
    <source>
        <dbReference type="Pfam" id="PF05351"/>
    </source>
</evidence>
<dbReference type="InterPro" id="IPR037036">
    <property type="entry name" value="PDED_dom_sf"/>
</dbReference>
<evidence type="ECO:0000313" key="8">
    <source>
        <dbReference type="RefSeq" id="XP_058979039.1"/>
    </source>
</evidence>
<dbReference type="VEuPathDB" id="VectorBase:MDOMA2_001270"/>
<dbReference type="GO" id="GO:0007399">
    <property type="term" value="P:nervous system development"/>
    <property type="evidence" value="ECO:0007669"/>
    <property type="project" value="TreeGrafter"/>
</dbReference>
<reference evidence="6" key="1">
    <citation type="submission" date="2020-05" db="UniProtKB">
        <authorList>
            <consortium name="EnsemblMetazoa"/>
        </authorList>
    </citation>
    <scope>IDENTIFICATION</scope>
    <source>
        <strain evidence="6">Aabys</strain>
    </source>
</reference>
<dbReference type="PANTHER" id="PTHR12951">
    <property type="entry name" value="RETINAL PROTEIN 4"/>
    <property type="match status" value="1"/>
</dbReference>
<dbReference type="STRING" id="7370.A0A1I8NII5"/>
<keyword evidence="7" id="KW-1185">Reference proteome</keyword>
<dbReference type="AlphaFoldDB" id="A0A1I8NII5"/>
<dbReference type="VEuPathDB" id="VectorBase:MDOA015521"/>
<gene>
    <name evidence="6" type="primary">101897258</name>
    <name evidence="8" type="synonym">LOC101897258</name>
</gene>
<dbReference type="EnsemblMetazoa" id="MDOA015521-RA">
    <property type="protein sequence ID" value="MDOA015521-PA"/>
    <property type="gene ID" value="MDOA015521"/>
</dbReference>
<dbReference type="eggNOG" id="KOG4037">
    <property type="taxonomic scope" value="Eukaryota"/>
</dbReference>
<dbReference type="PANTHER" id="PTHR12951:SF1">
    <property type="entry name" value="PROTEIN UNC-119 HOMOLOG"/>
    <property type="match status" value="1"/>
</dbReference>
<comment type="similarity">
    <text evidence="1">Belongs to the PDE6D/unc-119 family.</text>
</comment>
<organism evidence="6">
    <name type="scientific">Musca domestica</name>
    <name type="common">House fly</name>
    <dbReference type="NCBI Taxonomy" id="7370"/>
    <lineage>
        <taxon>Eukaryota</taxon>
        <taxon>Metazoa</taxon>
        <taxon>Ecdysozoa</taxon>
        <taxon>Arthropoda</taxon>
        <taxon>Hexapoda</taxon>
        <taxon>Insecta</taxon>
        <taxon>Pterygota</taxon>
        <taxon>Neoptera</taxon>
        <taxon>Endopterygota</taxon>
        <taxon>Diptera</taxon>
        <taxon>Brachycera</taxon>
        <taxon>Muscomorpha</taxon>
        <taxon>Muscoidea</taxon>
        <taxon>Muscidae</taxon>
        <taxon>Musca</taxon>
    </lineage>
</organism>
<dbReference type="GO" id="GO:0060271">
    <property type="term" value="P:cilium assembly"/>
    <property type="evidence" value="ECO:0007669"/>
    <property type="project" value="TreeGrafter"/>
</dbReference>
<dbReference type="Gene3D" id="2.70.50.40">
    <property type="entry name" value="GMP phosphodiesterase, delta subunit"/>
    <property type="match status" value="1"/>
</dbReference>
<evidence type="ECO:0000256" key="1">
    <source>
        <dbReference type="ARBA" id="ARBA00008102"/>
    </source>
</evidence>
<keyword evidence="3" id="KW-0653">Protein transport</keyword>
<dbReference type="Pfam" id="PF05351">
    <property type="entry name" value="GMP_PDE_delta"/>
    <property type="match status" value="1"/>
</dbReference>
<evidence type="ECO:0000256" key="3">
    <source>
        <dbReference type="ARBA" id="ARBA00022927"/>
    </source>
</evidence>
<accession>A0A1I8NII5</accession>
<dbReference type="InterPro" id="IPR051519">
    <property type="entry name" value="PDE6D_unc-119_myristoyl-bd"/>
</dbReference>
<dbReference type="FunFam" id="2.70.50.40:FF:000005">
    <property type="entry name" value="Protein unc-119"/>
    <property type="match status" value="1"/>
</dbReference>
<dbReference type="InterPro" id="IPR008015">
    <property type="entry name" value="PDED_dom"/>
</dbReference>
<proteinExistence type="inferred from homology"/>
<evidence type="ECO:0000313" key="7">
    <source>
        <dbReference type="Proteomes" id="UP001652621"/>
    </source>
</evidence>
<name>A0A1I8NII5_MUSDO</name>
<dbReference type="SUPFAM" id="SSF81296">
    <property type="entry name" value="E set domains"/>
    <property type="match status" value="1"/>
</dbReference>
<feature type="domain" description="GMP phosphodiesterase delta subunit" evidence="5">
    <location>
        <begin position="50"/>
        <end position="219"/>
    </location>
</feature>
<evidence type="ECO:0000256" key="4">
    <source>
        <dbReference type="ARBA" id="ARBA00023121"/>
    </source>
</evidence>
<dbReference type="InterPro" id="IPR014756">
    <property type="entry name" value="Ig_E-set"/>
</dbReference>
<dbReference type="GO" id="GO:0008289">
    <property type="term" value="F:lipid binding"/>
    <property type="evidence" value="ECO:0007669"/>
    <property type="project" value="UniProtKB-KW"/>
</dbReference>
<keyword evidence="2" id="KW-0813">Transport</keyword>
<reference evidence="8" key="2">
    <citation type="submission" date="2025-05" db="UniProtKB">
        <authorList>
            <consortium name="RefSeq"/>
        </authorList>
    </citation>
    <scope>IDENTIFICATION</scope>
    <source>
        <strain evidence="8">Aabys</strain>
        <tissue evidence="8">Whole body</tissue>
    </source>
</reference>